<comment type="subcellular location">
    <subcellularLocation>
        <location evidence="1">Cell membrane</location>
        <topology evidence="1">Multi-pass membrane protein</topology>
    </subcellularLocation>
</comment>
<dbReference type="InterPro" id="IPR032816">
    <property type="entry name" value="VTT_dom"/>
</dbReference>
<organism evidence="10 11">
    <name type="scientific">Plantactinospora siamensis</name>
    <dbReference type="NCBI Taxonomy" id="555372"/>
    <lineage>
        <taxon>Bacteria</taxon>
        <taxon>Bacillati</taxon>
        <taxon>Actinomycetota</taxon>
        <taxon>Actinomycetes</taxon>
        <taxon>Micromonosporales</taxon>
        <taxon>Micromonosporaceae</taxon>
        <taxon>Plantactinospora</taxon>
    </lineage>
</organism>
<name>A0ABV6P3K9_9ACTN</name>
<keyword evidence="5 8" id="KW-1133">Transmembrane helix</keyword>
<evidence type="ECO:0000256" key="2">
    <source>
        <dbReference type="ARBA" id="ARBA00010792"/>
    </source>
</evidence>
<evidence type="ECO:0000259" key="9">
    <source>
        <dbReference type="Pfam" id="PF09335"/>
    </source>
</evidence>
<dbReference type="EMBL" id="JBHLUE010000020">
    <property type="protein sequence ID" value="MFC0567289.1"/>
    <property type="molecule type" value="Genomic_DNA"/>
</dbReference>
<reference evidence="10 11" key="1">
    <citation type="submission" date="2024-09" db="EMBL/GenBank/DDBJ databases">
        <authorList>
            <person name="Sun Q."/>
            <person name="Mori K."/>
        </authorList>
    </citation>
    <scope>NUCLEOTIDE SEQUENCE [LARGE SCALE GENOMIC DNA]</scope>
    <source>
        <strain evidence="10 11">TBRC 2205</strain>
    </source>
</reference>
<feature type="compositionally biased region" description="Low complexity" evidence="7">
    <location>
        <begin position="248"/>
        <end position="285"/>
    </location>
</feature>
<dbReference type="InterPro" id="IPR051311">
    <property type="entry name" value="DedA_domain"/>
</dbReference>
<feature type="transmembrane region" description="Helical" evidence="8">
    <location>
        <begin position="141"/>
        <end position="162"/>
    </location>
</feature>
<dbReference type="PANTHER" id="PTHR42709">
    <property type="entry name" value="ALKALINE PHOSPHATASE LIKE PROTEIN"/>
    <property type="match status" value="1"/>
</dbReference>
<accession>A0ABV6P3K9</accession>
<feature type="transmembrane region" description="Helical" evidence="8">
    <location>
        <begin position="6"/>
        <end position="26"/>
    </location>
</feature>
<feature type="domain" description="VTT" evidence="9">
    <location>
        <begin position="41"/>
        <end position="161"/>
    </location>
</feature>
<protein>
    <submittedName>
        <fullName evidence="10">DedA family protein</fullName>
    </submittedName>
</protein>
<keyword evidence="6 8" id="KW-0472">Membrane</keyword>
<keyword evidence="3" id="KW-1003">Cell membrane</keyword>
<evidence type="ECO:0000256" key="5">
    <source>
        <dbReference type="ARBA" id="ARBA00022989"/>
    </source>
</evidence>
<evidence type="ECO:0000256" key="3">
    <source>
        <dbReference type="ARBA" id="ARBA00022475"/>
    </source>
</evidence>
<dbReference type="Pfam" id="PF09335">
    <property type="entry name" value="VTT_dom"/>
    <property type="match status" value="1"/>
</dbReference>
<evidence type="ECO:0000313" key="10">
    <source>
        <dbReference type="EMBL" id="MFC0567289.1"/>
    </source>
</evidence>
<evidence type="ECO:0000256" key="7">
    <source>
        <dbReference type="SAM" id="MobiDB-lite"/>
    </source>
</evidence>
<evidence type="ECO:0000256" key="8">
    <source>
        <dbReference type="SAM" id="Phobius"/>
    </source>
</evidence>
<feature type="region of interest" description="Disordered" evidence="7">
    <location>
        <begin position="199"/>
        <end position="285"/>
    </location>
</feature>
<feature type="transmembrane region" description="Helical" evidence="8">
    <location>
        <begin position="38"/>
        <end position="66"/>
    </location>
</feature>
<comment type="caution">
    <text evidence="10">The sequence shown here is derived from an EMBL/GenBank/DDBJ whole genome shotgun (WGS) entry which is preliminary data.</text>
</comment>
<gene>
    <name evidence="10" type="ORF">ACFFHU_24510</name>
</gene>
<proteinExistence type="inferred from homology"/>
<dbReference type="RefSeq" id="WP_377342581.1">
    <property type="nucleotide sequence ID" value="NZ_JBHLUE010000020.1"/>
</dbReference>
<comment type="similarity">
    <text evidence="2">Belongs to the DedA family.</text>
</comment>
<feature type="transmembrane region" description="Helical" evidence="8">
    <location>
        <begin position="174"/>
        <end position="193"/>
    </location>
</feature>
<keyword evidence="4 8" id="KW-0812">Transmembrane</keyword>
<feature type="transmembrane region" description="Helical" evidence="8">
    <location>
        <begin position="109"/>
        <end position="134"/>
    </location>
</feature>
<evidence type="ECO:0000256" key="4">
    <source>
        <dbReference type="ARBA" id="ARBA00022692"/>
    </source>
</evidence>
<evidence type="ECO:0000256" key="6">
    <source>
        <dbReference type="ARBA" id="ARBA00023136"/>
    </source>
</evidence>
<evidence type="ECO:0000256" key="1">
    <source>
        <dbReference type="ARBA" id="ARBA00004651"/>
    </source>
</evidence>
<dbReference type="Proteomes" id="UP001589894">
    <property type="component" value="Unassembled WGS sequence"/>
</dbReference>
<sequence>MHHVEAWLGTLPAIGVYLLVGLVIGVESMGVPLPGEIVLVSAALLAAAGVVGPEGVAIAAAAGAIVGDSVGYAAGRRGGRPLLDRLGRRFPRHLGPEQIDRAERLFARWGVWAVFLGRFVALLRILAGPLAGALRVPYRRFLLANAAGGVIWAGGTTYLIYSVGRVAERWLKDLSWVALGVAILAGVGSTLWLRHRAGRAGPAGHRPAQDARDAGNVGPAGHVVPPDDRTGHDGTGTVPVAAARPGESATGPTGSAAPSGSAAQPAGSAGRSTGSGSSPEGPSAG</sequence>
<dbReference type="PANTHER" id="PTHR42709:SF6">
    <property type="entry name" value="UNDECAPRENYL PHOSPHATE TRANSPORTER A"/>
    <property type="match status" value="1"/>
</dbReference>
<keyword evidence="11" id="KW-1185">Reference proteome</keyword>
<evidence type="ECO:0000313" key="11">
    <source>
        <dbReference type="Proteomes" id="UP001589894"/>
    </source>
</evidence>